<protein>
    <submittedName>
        <fullName evidence="6">TetR/AcrR family transcriptional repressor of nem operon</fullName>
    </submittedName>
</protein>
<dbReference type="PANTHER" id="PTHR47506">
    <property type="entry name" value="TRANSCRIPTIONAL REGULATORY PROTEIN"/>
    <property type="match status" value="1"/>
</dbReference>
<dbReference type="InterPro" id="IPR009057">
    <property type="entry name" value="Homeodomain-like_sf"/>
</dbReference>
<dbReference type="SUPFAM" id="SSF46689">
    <property type="entry name" value="Homeodomain-like"/>
    <property type="match status" value="1"/>
</dbReference>
<proteinExistence type="predicted"/>
<dbReference type="Pfam" id="PF16925">
    <property type="entry name" value="TetR_C_13"/>
    <property type="match status" value="1"/>
</dbReference>
<dbReference type="AlphaFoldDB" id="A0A9X0QC97"/>
<dbReference type="PRINTS" id="PR00455">
    <property type="entry name" value="HTHTETR"/>
</dbReference>
<dbReference type="InterPro" id="IPR011075">
    <property type="entry name" value="TetR_C"/>
</dbReference>
<dbReference type="SUPFAM" id="SSF48498">
    <property type="entry name" value="Tetracyclin repressor-like, C-terminal domain"/>
    <property type="match status" value="1"/>
</dbReference>
<feature type="domain" description="HTH tetR-type" evidence="5">
    <location>
        <begin position="4"/>
        <end position="64"/>
    </location>
</feature>
<feature type="DNA-binding region" description="H-T-H motif" evidence="4">
    <location>
        <begin position="27"/>
        <end position="46"/>
    </location>
</feature>
<evidence type="ECO:0000256" key="2">
    <source>
        <dbReference type="ARBA" id="ARBA00023125"/>
    </source>
</evidence>
<reference evidence="6 7" key="1">
    <citation type="submission" date="2020-08" db="EMBL/GenBank/DDBJ databases">
        <title>Genomic Encyclopedia of Type Strains, Phase IV (KMG-V): Genome sequencing to study the core and pangenomes of soil and plant-associated prokaryotes.</title>
        <authorList>
            <person name="Whitman W."/>
        </authorList>
    </citation>
    <scope>NUCLEOTIDE SEQUENCE [LARGE SCALE GENOMIC DNA]</scope>
    <source>
        <strain evidence="6 7">X5P2</strain>
    </source>
</reference>
<evidence type="ECO:0000313" key="7">
    <source>
        <dbReference type="Proteomes" id="UP000535182"/>
    </source>
</evidence>
<name>A0A9X0QC97_9BACT</name>
<comment type="caution">
    <text evidence="6">The sequence shown here is derived from an EMBL/GenBank/DDBJ whole genome shotgun (WGS) entry which is preliminary data.</text>
</comment>
<evidence type="ECO:0000256" key="1">
    <source>
        <dbReference type="ARBA" id="ARBA00023015"/>
    </source>
</evidence>
<gene>
    <name evidence="6" type="ORF">HDF14_001462</name>
</gene>
<dbReference type="PANTHER" id="PTHR47506:SF6">
    <property type="entry name" value="HTH-TYPE TRANSCRIPTIONAL REPRESSOR NEMR"/>
    <property type="match status" value="1"/>
</dbReference>
<keyword evidence="3" id="KW-0804">Transcription</keyword>
<keyword evidence="2 4" id="KW-0238">DNA-binding</keyword>
<dbReference type="Proteomes" id="UP000535182">
    <property type="component" value="Unassembled WGS sequence"/>
</dbReference>
<sequence>MAKRNVGEKIFEAASRSFHEYGYNATGIQEIVDSAGVPKGSFYAHYKSKEALGLEVLRIDAEATLNSLVMNGNSPALDSLKEHFRLLANDYYRFKYRSGCLVGDFASELASNAKFRTASLAYMNAWAAKIEEALRIAQEAKEIPKQKDPAVLSRFLLAAFFGAALRIRLLKSLVPFEEFIEIAFGDLLINSKQTAAKAK</sequence>
<organism evidence="6 7">
    <name type="scientific">Tunturiibacter gelidiferens</name>
    <dbReference type="NCBI Taxonomy" id="3069689"/>
    <lineage>
        <taxon>Bacteria</taxon>
        <taxon>Pseudomonadati</taxon>
        <taxon>Acidobacteriota</taxon>
        <taxon>Terriglobia</taxon>
        <taxon>Terriglobales</taxon>
        <taxon>Acidobacteriaceae</taxon>
        <taxon>Tunturiibacter</taxon>
    </lineage>
</organism>
<evidence type="ECO:0000256" key="3">
    <source>
        <dbReference type="ARBA" id="ARBA00023163"/>
    </source>
</evidence>
<dbReference type="Gene3D" id="1.10.357.10">
    <property type="entry name" value="Tetracycline Repressor, domain 2"/>
    <property type="match status" value="1"/>
</dbReference>
<keyword evidence="7" id="KW-1185">Reference proteome</keyword>
<evidence type="ECO:0000256" key="4">
    <source>
        <dbReference type="PROSITE-ProRule" id="PRU00335"/>
    </source>
</evidence>
<dbReference type="RefSeq" id="WP_183974920.1">
    <property type="nucleotide sequence ID" value="NZ_JACHEB010000003.1"/>
</dbReference>
<evidence type="ECO:0000259" key="5">
    <source>
        <dbReference type="PROSITE" id="PS50977"/>
    </source>
</evidence>
<accession>A0A9X0QC97</accession>
<dbReference type="Pfam" id="PF00440">
    <property type="entry name" value="TetR_N"/>
    <property type="match status" value="1"/>
</dbReference>
<dbReference type="InterPro" id="IPR036271">
    <property type="entry name" value="Tet_transcr_reg_TetR-rel_C_sf"/>
</dbReference>
<dbReference type="InterPro" id="IPR001647">
    <property type="entry name" value="HTH_TetR"/>
</dbReference>
<dbReference type="EMBL" id="JACHEB010000003">
    <property type="protein sequence ID" value="MBB5327856.1"/>
    <property type="molecule type" value="Genomic_DNA"/>
</dbReference>
<keyword evidence="1" id="KW-0805">Transcription regulation</keyword>
<dbReference type="GO" id="GO:0003677">
    <property type="term" value="F:DNA binding"/>
    <property type="evidence" value="ECO:0007669"/>
    <property type="project" value="UniProtKB-UniRule"/>
</dbReference>
<dbReference type="PROSITE" id="PS50977">
    <property type="entry name" value="HTH_TETR_2"/>
    <property type="match status" value="1"/>
</dbReference>
<evidence type="ECO:0000313" key="6">
    <source>
        <dbReference type="EMBL" id="MBB5327856.1"/>
    </source>
</evidence>